<gene>
    <name evidence="1" type="ORF">AMPC_07230</name>
</gene>
<dbReference type="InterPro" id="IPR027417">
    <property type="entry name" value="P-loop_NTPase"/>
</dbReference>
<dbReference type="Proteomes" id="UP001162734">
    <property type="component" value="Chromosome"/>
</dbReference>
<protein>
    <submittedName>
        <fullName evidence="1">Uncharacterized protein</fullName>
    </submittedName>
</protein>
<reference evidence="2" key="1">
    <citation type="journal article" date="2022" name="Int. J. Syst. Evol. Microbiol.">
        <title>Anaeromyxobacter oryzae sp. nov., Anaeromyxobacter diazotrophicus sp. nov. and Anaeromyxobacter paludicola sp. nov., isolated from paddy soils.</title>
        <authorList>
            <person name="Itoh H."/>
            <person name="Xu Z."/>
            <person name="Mise K."/>
            <person name="Masuda Y."/>
            <person name="Ushijima N."/>
            <person name="Hayakawa C."/>
            <person name="Shiratori Y."/>
            <person name="Senoo K."/>
        </authorList>
    </citation>
    <scope>NUCLEOTIDE SEQUENCE [LARGE SCALE GENOMIC DNA]</scope>
    <source>
        <strain evidence="2">Red630</strain>
    </source>
</reference>
<sequence length="192" mass="20949">MSVALYLGEPRCGKTTLMRSHVYGSRAGVRAFFIVEHRPGDWDGAPFTVAQLRAAESIPRFCRFPGADPREVAQLAIDVGDVVLVDDEADGLFRSGKWHENPLLQILKRGEGGIPNAAGDNCAVHALLATHRPANLPADVVSLSQRIYIGRLRSFVDAERVYREGWLPDATSALAAQRLLSSRAVGAFTTWP</sequence>
<evidence type="ECO:0000313" key="2">
    <source>
        <dbReference type="Proteomes" id="UP001162734"/>
    </source>
</evidence>
<dbReference type="SUPFAM" id="SSF52540">
    <property type="entry name" value="P-loop containing nucleoside triphosphate hydrolases"/>
    <property type="match status" value="1"/>
</dbReference>
<name>A0ABN6N347_9BACT</name>
<dbReference type="RefSeq" id="WP_248344412.1">
    <property type="nucleotide sequence ID" value="NZ_AP025592.1"/>
</dbReference>
<keyword evidence="2" id="KW-1185">Reference proteome</keyword>
<dbReference type="EMBL" id="AP025592">
    <property type="protein sequence ID" value="BDG07610.1"/>
    <property type="molecule type" value="Genomic_DNA"/>
</dbReference>
<organism evidence="1 2">
    <name type="scientific">Anaeromyxobacter paludicola</name>
    <dbReference type="NCBI Taxonomy" id="2918171"/>
    <lineage>
        <taxon>Bacteria</taxon>
        <taxon>Pseudomonadati</taxon>
        <taxon>Myxococcota</taxon>
        <taxon>Myxococcia</taxon>
        <taxon>Myxococcales</taxon>
        <taxon>Cystobacterineae</taxon>
        <taxon>Anaeromyxobacteraceae</taxon>
        <taxon>Anaeromyxobacter</taxon>
    </lineage>
</organism>
<evidence type="ECO:0000313" key="1">
    <source>
        <dbReference type="EMBL" id="BDG07610.1"/>
    </source>
</evidence>
<accession>A0ABN6N347</accession>
<proteinExistence type="predicted"/>